<dbReference type="EMBL" id="FOGB01000017">
    <property type="protein sequence ID" value="SER10730.1"/>
    <property type="molecule type" value="Genomic_DNA"/>
</dbReference>
<keyword evidence="3" id="KW-1185">Reference proteome</keyword>
<organism evidence="2 3">
    <name type="scientific">Amphritea atlantica</name>
    <dbReference type="NCBI Taxonomy" id="355243"/>
    <lineage>
        <taxon>Bacteria</taxon>
        <taxon>Pseudomonadati</taxon>
        <taxon>Pseudomonadota</taxon>
        <taxon>Gammaproteobacteria</taxon>
        <taxon>Oceanospirillales</taxon>
        <taxon>Oceanospirillaceae</taxon>
        <taxon>Amphritea</taxon>
    </lineage>
</organism>
<proteinExistence type="predicted"/>
<keyword evidence="1" id="KW-1133">Transmembrane helix</keyword>
<feature type="transmembrane region" description="Helical" evidence="1">
    <location>
        <begin position="21"/>
        <end position="39"/>
    </location>
</feature>
<dbReference type="Proteomes" id="UP000198749">
    <property type="component" value="Unassembled WGS sequence"/>
</dbReference>
<evidence type="ECO:0000313" key="2">
    <source>
        <dbReference type="EMBL" id="SER10730.1"/>
    </source>
</evidence>
<dbReference type="STRING" id="355243.SAMN03080615_03949"/>
<evidence type="ECO:0000256" key="1">
    <source>
        <dbReference type="SAM" id="Phobius"/>
    </source>
</evidence>
<keyword evidence="1" id="KW-0472">Membrane</keyword>
<gene>
    <name evidence="2" type="ORF">SAMN03080615_03949</name>
</gene>
<keyword evidence="1" id="KW-0812">Transmembrane</keyword>
<evidence type="ECO:0000313" key="3">
    <source>
        <dbReference type="Proteomes" id="UP000198749"/>
    </source>
</evidence>
<sequence>MKDFTMKSLDRGKAWLKQMKLILKSAMVAGVMSLFFCFSTDQLGVWSKLYPQAAALAACCNLLLRRL</sequence>
<dbReference type="AlphaFoldDB" id="A0A1H9LH74"/>
<reference evidence="3" key="1">
    <citation type="submission" date="2016-10" db="EMBL/GenBank/DDBJ databases">
        <authorList>
            <person name="Varghese N."/>
            <person name="Submissions S."/>
        </authorList>
    </citation>
    <scope>NUCLEOTIDE SEQUENCE [LARGE SCALE GENOMIC DNA]</scope>
    <source>
        <strain evidence="3">DSM 18887</strain>
    </source>
</reference>
<accession>A0A1H9LH74</accession>
<name>A0A1H9LH74_9GAMM</name>
<protein>
    <submittedName>
        <fullName evidence="2">Uncharacterized protein</fullName>
    </submittedName>
</protein>